<dbReference type="STRING" id="947033.Lste_0460"/>
<dbReference type="OrthoDB" id="5641564at2"/>
<organism evidence="2 3">
    <name type="scientific">Legionella steelei</name>
    <dbReference type="NCBI Taxonomy" id="947033"/>
    <lineage>
        <taxon>Bacteria</taxon>
        <taxon>Pseudomonadati</taxon>
        <taxon>Pseudomonadota</taxon>
        <taxon>Gammaproteobacteria</taxon>
        <taxon>Legionellales</taxon>
        <taxon>Legionellaceae</taxon>
        <taxon>Legionella</taxon>
    </lineage>
</organism>
<dbReference type="PATRIC" id="fig|947033.5.peg.491"/>
<keyword evidence="1" id="KW-0732">Signal</keyword>
<feature type="signal peptide" evidence="1">
    <location>
        <begin position="1"/>
        <end position="20"/>
    </location>
</feature>
<reference evidence="2 3" key="1">
    <citation type="submission" date="2015-11" db="EMBL/GenBank/DDBJ databases">
        <title>Genomic analysis of 38 Legionella species identifies large and diverse effector repertoires.</title>
        <authorList>
            <person name="Burstein D."/>
            <person name="Amaro F."/>
            <person name="Zusman T."/>
            <person name="Lifshitz Z."/>
            <person name="Cohen O."/>
            <person name="Gilbert J.A."/>
            <person name="Pupko T."/>
            <person name="Shuman H.A."/>
            <person name="Segal G."/>
        </authorList>
    </citation>
    <scope>NUCLEOTIDE SEQUENCE [LARGE SCALE GENOMIC DNA]</scope>
    <source>
        <strain evidence="2 3">IMVS3376</strain>
    </source>
</reference>
<dbReference type="RefSeq" id="WP_058509471.1">
    <property type="nucleotide sequence ID" value="NZ_LNYY01000005.1"/>
</dbReference>
<feature type="chain" id="PRO_5006918941" description="Transmembrane protein" evidence="1">
    <location>
        <begin position="21"/>
        <end position="127"/>
    </location>
</feature>
<evidence type="ECO:0000256" key="1">
    <source>
        <dbReference type="SAM" id="SignalP"/>
    </source>
</evidence>
<dbReference type="Proteomes" id="UP000054926">
    <property type="component" value="Unassembled WGS sequence"/>
</dbReference>
<keyword evidence="3" id="KW-1185">Reference proteome</keyword>
<dbReference type="EMBL" id="LNYY01000005">
    <property type="protein sequence ID" value="KTD71136.1"/>
    <property type="molecule type" value="Genomic_DNA"/>
</dbReference>
<protein>
    <recommendedName>
        <fullName evidence="4">Transmembrane protein</fullName>
    </recommendedName>
</protein>
<evidence type="ECO:0000313" key="2">
    <source>
        <dbReference type="EMBL" id="KTD71136.1"/>
    </source>
</evidence>
<dbReference type="AlphaFoldDB" id="A0A0W0ZQH6"/>
<comment type="caution">
    <text evidence="2">The sequence shown here is derived from an EMBL/GenBank/DDBJ whole genome shotgun (WGS) entry which is preliminary data.</text>
</comment>
<gene>
    <name evidence="2" type="ORF">Lste_0460</name>
</gene>
<name>A0A0W0ZQH6_9GAMM</name>
<sequence length="127" mass="13739">MLRKLGLGLLCVAASLSTNAYSTESHLLQRGVTIEYELPSNDPQIFLNYLFWPVEANCKIATEDESDEFVVTALAKKGKVNDVSLSAGESLRITVHPGENLKISAESGAKVEITNFGQHTVKAICTA</sequence>
<evidence type="ECO:0000313" key="3">
    <source>
        <dbReference type="Proteomes" id="UP000054926"/>
    </source>
</evidence>
<evidence type="ECO:0008006" key="4">
    <source>
        <dbReference type="Google" id="ProtNLM"/>
    </source>
</evidence>
<proteinExistence type="predicted"/>
<accession>A0A0W0ZQH6</accession>